<dbReference type="AlphaFoldDB" id="A0A8X6XQB9"/>
<evidence type="ECO:0000313" key="2">
    <source>
        <dbReference type="Proteomes" id="UP000886998"/>
    </source>
</evidence>
<comment type="caution">
    <text evidence="1">The sequence shown here is derived from an EMBL/GenBank/DDBJ whole genome shotgun (WGS) entry which is preliminary data.</text>
</comment>
<reference evidence="1" key="1">
    <citation type="submission" date="2020-08" db="EMBL/GenBank/DDBJ databases">
        <title>Multicomponent nature underlies the extraordinary mechanical properties of spider dragline silk.</title>
        <authorList>
            <person name="Kono N."/>
            <person name="Nakamura H."/>
            <person name="Mori M."/>
            <person name="Yoshida Y."/>
            <person name="Ohtoshi R."/>
            <person name="Malay A.D."/>
            <person name="Moran D.A.P."/>
            <person name="Tomita M."/>
            <person name="Numata K."/>
            <person name="Arakawa K."/>
        </authorList>
    </citation>
    <scope>NUCLEOTIDE SEQUENCE</scope>
</reference>
<protein>
    <submittedName>
        <fullName evidence="1">Uncharacterized protein</fullName>
    </submittedName>
</protein>
<accession>A0A8X6XQB9</accession>
<dbReference type="Proteomes" id="UP000886998">
    <property type="component" value="Unassembled WGS sequence"/>
</dbReference>
<dbReference type="EMBL" id="BMAV01011953">
    <property type="protein sequence ID" value="GFY58222.1"/>
    <property type="molecule type" value="Genomic_DNA"/>
</dbReference>
<keyword evidence="2" id="KW-1185">Reference proteome</keyword>
<evidence type="ECO:0000313" key="1">
    <source>
        <dbReference type="EMBL" id="GFY58222.1"/>
    </source>
</evidence>
<proteinExistence type="predicted"/>
<name>A0A8X6XQB9_9ARAC</name>
<organism evidence="1 2">
    <name type="scientific">Trichonephila inaurata madagascariensis</name>
    <dbReference type="NCBI Taxonomy" id="2747483"/>
    <lineage>
        <taxon>Eukaryota</taxon>
        <taxon>Metazoa</taxon>
        <taxon>Ecdysozoa</taxon>
        <taxon>Arthropoda</taxon>
        <taxon>Chelicerata</taxon>
        <taxon>Arachnida</taxon>
        <taxon>Araneae</taxon>
        <taxon>Araneomorphae</taxon>
        <taxon>Entelegynae</taxon>
        <taxon>Araneoidea</taxon>
        <taxon>Nephilidae</taxon>
        <taxon>Trichonephila</taxon>
        <taxon>Trichonephila inaurata</taxon>
    </lineage>
</organism>
<gene>
    <name evidence="1" type="ORF">TNIN_85531</name>
</gene>
<sequence>MFLRKMEASFPDYLVGRIQGAFGMFHKNSSVTRKSSRDYEEHFTVISDVESTINHQPLSYKSDTSEKIAPLIPSMFLHGSA</sequence>